<sequence length="351" mass="38719">MLVPIGRPTATEFTNETSRVRAHMEDWRAVTVGEVVAEPVRFRSGAEPVMVPTHWSLASAAEWADASNDIAIQGEQAELSQLLEAIPPIFHRLLVRQRGLWRTRSREEVVQATALALGLEPGMAAGRPMRSIAVAGIDSKFMERHGALVTALLDVRFEGQASKQGIVRFLDAADEGEHWLLVAPLSQGLLPFARQRVRARELVEVPLPAGRILVVENDRCLHLLPPMPDTIAVLGAGLNLAWLSAPWLRERDIGYWGDLDTWGLQMLAQARRLQPKVEAILMNHAVFEAHGSNSAVCEDTPALPEPPDGLNQEEQALYCHLRGLFKGRLEQEFLPAAEVANALTKWGYSNG</sequence>
<accession>A0A6V7DAH6</accession>
<protein>
    <recommendedName>
        <fullName evidence="4">Wadjet protein JetD C-terminal domain-containing protein</fullName>
    </recommendedName>
</protein>
<dbReference type="EMBL" id="LR828253">
    <property type="protein sequence ID" value="CAD0331052.1"/>
    <property type="molecule type" value="Genomic_DNA"/>
</dbReference>
<dbReference type="InterPro" id="IPR024537">
    <property type="entry name" value="DUF3322"/>
</dbReference>
<dbReference type="InterPro" id="IPR024534">
    <property type="entry name" value="JetD_C"/>
</dbReference>
<evidence type="ECO:0000259" key="1">
    <source>
        <dbReference type="Pfam" id="PF09983"/>
    </source>
</evidence>
<evidence type="ECO:0000259" key="2">
    <source>
        <dbReference type="Pfam" id="PF11795"/>
    </source>
</evidence>
<dbReference type="InterPro" id="IPR014544">
    <property type="entry name" value="UCP028408"/>
</dbReference>
<evidence type="ECO:0008006" key="4">
    <source>
        <dbReference type="Google" id="ProtNLM"/>
    </source>
</evidence>
<dbReference type="Pfam" id="PF11795">
    <property type="entry name" value="DUF3322"/>
    <property type="match status" value="1"/>
</dbReference>
<reference evidence="3" key="1">
    <citation type="submission" date="2020-07" db="EMBL/GenBank/DDBJ databases">
        <authorList>
            <person name="Pothier F. J."/>
        </authorList>
    </citation>
    <scope>NUCLEOTIDE SEQUENCE</scope>
    <source>
        <strain evidence="3">CFBP 8129</strain>
    </source>
</reference>
<feature type="domain" description="Wadjet protein JetD C-terminal" evidence="1">
    <location>
        <begin position="175"/>
        <end position="342"/>
    </location>
</feature>
<name>A0A6V7DAH6_9XANT</name>
<gene>
    <name evidence="3" type="ORF">CFBP8129_21830</name>
</gene>
<dbReference type="Pfam" id="PF09983">
    <property type="entry name" value="JetD_C"/>
    <property type="match status" value="1"/>
</dbReference>
<evidence type="ECO:0000313" key="3">
    <source>
        <dbReference type="EMBL" id="CAD0331052.1"/>
    </source>
</evidence>
<proteinExistence type="predicted"/>
<feature type="domain" description="DUF3322" evidence="2">
    <location>
        <begin position="3"/>
        <end position="154"/>
    </location>
</feature>
<dbReference type="EMBL" id="LR828253">
    <property type="protein sequence ID" value="CAD0331061.1"/>
    <property type="molecule type" value="Genomic_DNA"/>
</dbReference>
<dbReference type="PIRSF" id="PIRSF028408">
    <property type="entry name" value="UCP028408"/>
    <property type="match status" value="1"/>
</dbReference>
<organism evidence="3">
    <name type="scientific">Xanthomonas hortorum pv. gardneri</name>
    <dbReference type="NCBI Taxonomy" id="2754056"/>
    <lineage>
        <taxon>Bacteria</taxon>
        <taxon>Pseudomonadati</taxon>
        <taxon>Pseudomonadota</taxon>
        <taxon>Gammaproteobacteria</taxon>
        <taxon>Lysobacterales</taxon>
        <taxon>Lysobacteraceae</taxon>
        <taxon>Xanthomonas</taxon>
    </lineage>
</organism>
<dbReference type="AlphaFoldDB" id="A0A6V7DAH6"/>